<organism evidence="3 4">
    <name type="scientific">Nocardiopsis metallicus</name>
    <dbReference type="NCBI Taxonomy" id="179819"/>
    <lineage>
        <taxon>Bacteria</taxon>
        <taxon>Bacillati</taxon>
        <taxon>Actinomycetota</taxon>
        <taxon>Actinomycetes</taxon>
        <taxon>Streptosporangiales</taxon>
        <taxon>Nocardiopsidaceae</taxon>
        <taxon>Nocardiopsis</taxon>
    </lineage>
</organism>
<dbReference type="PANTHER" id="PTHR35174">
    <property type="entry name" value="BLL7171 PROTEIN-RELATED"/>
    <property type="match status" value="1"/>
</dbReference>
<dbReference type="Pfam" id="PF03795">
    <property type="entry name" value="YCII"/>
    <property type="match status" value="1"/>
</dbReference>
<dbReference type="SUPFAM" id="SSF54909">
    <property type="entry name" value="Dimeric alpha+beta barrel"/>
    <property type="match status" value="1"/>
</dbReference>
<proteinExistence type="inferred from homology"/>
<comment type="caution">
    <text evidence="3">The sequence shown here is derived from an EMBL/GenBank/DDBJ whole genome shotgun (WGS) entry which is preliminary data.</text>
</comment>
<dbReference type="Proteomes" id="UP000579647">
    <property type="component" value="Unassembled WGS sequence"/>
</dbReference>
<feature type="domain" description="YCII-related" evidence="2">
    <location>
        <begin position="1"/>
        <end position="113"/>
    </location>
</feature>
<evidence type="ECO:0000313" key="3">
    <source>
        <dbReference type="EMBL" id="MBB5490518.1"/>
    </source>
</evidence>
<dbReference type="EMBL" id="JACHDO010000001">
    <property type="protein sequence ID" value="MBB5490518.1"/>
    <property type="molecule type" value="Genomic_DNA"/>
</dbReference>
<evidence type="ECO:0000313" key="4">
    <source>
        <dbReference type="Proteomes" id="UP000579647"/>
    </source>
</evidence>
<comment type="similarity">
    <text evidence="1">Belongs to the YciI family.</text>
</comment>
<evidence type="ECO:0000259" key="2">
    <source>
        <dbReference type="Pfam" id="PF03795"/>
    </source>
</evidence>
<keyword evidence="4" id="KW-1185">Reference proteome</keyword>
<gene>
    <name evidence="3" type="ORF">HNR07_001655</name>
</gene>
<reference evidence="3 4" key="1">
    <citation type="submission" date="2020-08" db="EMBL/GenBank/DDBJ databases">
        <title>Sequencing the genomes of 1000 actinobacteria strains.</title>
        <authorList>
            <person name="Klenk H.-P."/>
        </authorList>
    </citation>
    <scope>NUCLEOTIDE SEQUENCE [LARGE SCALE GENOMIC DNA]</scope>
    <source>
        <strain evidence="3 4">DSM 44598</strain>
    </source>
</reference>
<evidence type="ECO:0000256" key="1">
    <source>
        <dbReference type="ARBA" id="ARBA00007689"/>
    </source>
</evidence>
<dbReference type="AlphaFoldDB" id="A0A840WK96"/>
<dbReference type="Gene3D" id="3.30.70.1060">
    <property type="entry name" value="Dimeric alpha+beta barrel"/>
    <property type="match status" value="1"/>
</dbReference>
<protein>
    <recommendedName>
        <fullName evidence="2">YCII-related domain-containing protein</fullName>
    </recommendedName>
</protein>
<sequence>MKYLIMMYATQNDFAMMAGRPVPEQPPERMLSRDEVQQMHRFMEEYHRRLEESGELVEARGLTPPAHARRVTLRQGDTVVTDGPYPETEEVLVGYTIVECASYDRATEIAADLVRPGFEGEWVDVRPIAENMEDLGI</sequence>
<dbReference type="PANTHER" id="PTHR35174:SF3">
    <property type="entry name" value="BLL7171 PROTEIN"/>
    <property type="match status" value="1"/>
</dbReference>
<name>A0A840WK96_9ACTN</name>
<dbReference type="RefSeq" id="WP_184363984.1">
    <property type="nucleotide sequence ID" value="NZ_BAAAKM010000017.1"/>
</dbReference>
<dbReference type="InterPro" id="IPR005545">
    <property type="entry name" value="YCII"/>
</dbReference>
<dbReference type="InterPro" id="IPR011008">
    <property type="entry name" value="Dimeric_a/b-barrel"/>
</dbReference>
<accession>A0A840WK96</accession>